<dbReference type="AlphaFoldDB" id="A0A8I1JCX1"/>
<dbReference type="Proteomes" id="UP000645865">
    <property type="component" value="Unassembled WGS sequence"/>
</dbReference>
<feature type="compositionally biased region" description="Polar residues" evidence="1">
    <location>
        <begin position="19"/>
        <end position="38"/>
    </location>
</feature>
<evidence type="ECO:0000313" key="2">
    <source>
        <dbReference type="EMBL" id="MBI6624049.1"/>
    </source>
</evidence>
<protein>
    <recommendedName>
        <fullName evidence="4">Type III secretion effector protein</fullName>
    </recommendedName>
</protein>
<comment type="caution">
    <text evidence="2">The sequence shown here is derived from an EMBL/GenBank/DDBJ whole genome shotgun (WGS) entry which is preliminary data.</text>
</comment>
<organism evidence="2 3">
    <name type="scientific">Pseudomonas rhodesiae</name>
    <dbReference type="NCBI Taxonomy" id="76760"/>
    <lineage>
        <taxon>Bacteria</taxon>
        <taxon>Pseudomonadati</taxon>
        <taxon>Pseudomonadota</taxon>
        <taxon>Gammaproteobacteria</taxon>
        <taxon>Pseudomonadales</taxon>
        <taxon>Pseudomonadaceae</taxon>
        <taxon>Pseudomonas</taxon>
    </lineage>
</organism>
<name>A0A8I1JCX1_9PSED</name>
<evidence type="ECO:0000313" key="3">
    <source>
        <dbReference type="Proteomes" id="UP000645865"/>
    </source>
</evidence>
<evidence type="ECO:0000256" key="1">
    <source>
        <dbReference type="SAM" id="MobiDB-lite"/>
    </source>
</evidence>
<gene>
    <name evidence="2" type="ORF">YA0853_10220</name>
</gene>
<dbReference type="RefSeq" id="WP_169903390.1">
    <property type="nucleotide sequence ID" value="NZ_CAUQUF010000010.1"/>
</dbReference>
<evidence type="ECO:0008006" key="4">
    <source>
        <dbReference type="Google" id="ProtNLM"/>
    </source>
</evidence>
<accession>A0A8I1JCX1</accession>
<sequence length="260" mass="28543">MSVSRVANSFYEGRYGQPVTAQRNNNENTYSSYRSPLNRPSANQAYARLDNGAEPGNSLIKGDADSPSVIPTNIFRDFYQGGSGNSVVISAIKLAMMKFGHNPHHIYKKIEATADGFNVRMRDGYKLFITHDEIRQAAAASGFIGDGSNDVLVNAQFLYAVSAKRMQLDKFYERSSETFASALQMLSSGDYPGEALRRLGLKHQMVAASMRELRKGGTGSMYTPGHMLAVVDGHMDYYGRRVKLAGSGMAITGRIAMTLR</sequence>
<feature type="region of interest" description="Disordered" evidence="1">
    <location>
        <begin position="17"/>
        <end position="38"/>
    </location>
</feature>
<proteinExistence type="predicted"/>
<dbReference type="EMBL" id="JAEILH010000014">
    <property type="protein sequence ID" value="MBI6624049.1"/>
    <property type="molecule type" value="Genomic_DNA"/>
</dbReference>
<reference evidence="2" key="1">
    <citation type="submission" date="2020-12" db="EMBL/GenBank/DDBJ databases">
        <title>Comparative genomic insights into the epidemiology and virulence of plant pathogenic Pseudomonads from Turkey.</title>
        <authorList>
            <person name="Dillon M."/>
            <person name="Ruiz-Bedoya T."/>
            <person name="Bendalovic-Torma C."/>
            <person name="Guttman K.M."/>
            <person name="Kwak H."/>
            <person name="Middleton M.A."/>
            <person name="Wang P.W."/>
            <person name="Horuz S."/>
            <person name="Aysan Y."/>
            <person name="Guttman D.S."/>
        </authorList>
    </citation>
    <scope>NUCLEOTIDE SEQUENCE</scope>
    <source>
        <strain evidence="2">S5_IA_3a</strain>
    </source>
</reference>